<dbReference type="Proteomes" id="UP000289340">
    <property type="component" value="Chromosome 7"/>
</dbReference>
<protein>
    <submittedName>
        <fullName evidence="2">Uncharacterized protein</fullName>
    </submittedName>
</protein>
<keyword evidence="1" id="KW-0812">Transmembrane</keyword>
<evidence type="ECO:0000313" key="2">
    <source>
        <dbReference type="EMBL" id="RZC04878.1"/>
    </source>
</evidence>
<evidence type="ECO:0000256" key="1">
    <source>
        <dbReference type="SAM" id="Phobius"/>
    </source>
</evidence>
<gene>
    <name evidence="2" type="ORF">D0Y65_019119</name>
</gene>
<sequence length="75" mass="8213">MMSTMLDLAAAIADLKHESLQPKESNESAQVRITDLAMITVSKEEHYIVIIFLIAVLIGLNLQPNCVLTSGTMLL</sequence>
<feature type="transmembrane region" description="Helical" evidence="1">
    <location>
        <begin position="47"/>
        <end position="68"/>
    </location>
</feature>
<keyword evidence="1" id="KW-0472">Membrane</keyword>
<comment type="caution">
    <text evidence="2">The sequence shown here is derived from an EMBL/GenBank/DDBJ whole genome shotgun (WGS) entry which is preliminary data.</text>
</comment>
<dbReference type="EMBL" id="QZWG01000007">
    <property type="protein sequence ID" value="RZC04878.1"/>
    <property type="molecule type" value="Genomic_DNA"/>
</dbReference>
<organism evidence="2 3">
    <name type="scientific">Glycine soja</name>
    <name type="common">Wild soybean</name>
    <dbReference type="NCBI Taxonomy" id="3848"/>
    <lineage>
        <taxon>Eukaryota</taxon>
        <taxon>Viridiplantae</taxon>
        <taxon>Streptophyta</taxon>
        <taxon>Embryophyta</taxon>
        <taxon>Tracheophyta</taxon>
        <taxon>Spermatophyta</taxon>
        <taxon>Magnoliopsida</taxon>
        <taxon>eudicotyledons</taxon>
        <taxon>Gunneridae</taxon>
        <taxon>Pentapetalae</taxon>
        <taxon>rosids</taxon>
        <taxon>fabids</taxon>
        <taxon>Fabales</taxon>
        <taxon>Fabaceae</taxon>
        <taxon>Papilionoideae</taxon>
        <taxon>50 kb inversion clade</taxon>
        <taxon>NPAAA clade</taxon>
        <taxon>indigoferoid/millettioid clade</taxon>
        <taxon>Phaseoleae</taxon>
        <taxon>Glycine</taxon>
        <taxon>Glycine subgen. Soja</taxon>
    </lineage>
</organism>
<keyword evidence="3" id="KW-1185">Reference proteome</keyword>
<evidence type="ECO:0000313" key="3">
    <source>
        <dbReference type="Proteomes" id="UP000289340"/>
    </source>
</evidence>
<proteinExistence type="predicted"/>
<dbReference type="AlphaFoldDB" id="A0A445K2M0"/>
<keyword evidence="1" id="KW-1133">Transmembrane helix</keyword>
<accession>A0A445K2M0</accession>
<reference evidence="2 3" key="1">
    <citation type="submission" date="2018-09" db="EMBL/GenBank/DDBJ databases">
        <title>A high-quality reference genome of wild soybean provides a powerful tool to mine soybean genomes.</title>
        <authorList>
            <person name="Xie M."/>
            <person name="Chung C.Y.L."/>
            <person name="Li M.-W."/>
            <person name="Wong F.-L."/>
            <person name="Chan T.-F."/>
            <person name="Lam H.-M."/>
        </authorList>
    </citation>
    <scope>NUCLEOTIDE SEQUENCE [LARGE SCALE GENOMIC DNA]</scope>
    <source>
        <strain evidence="3">cv. W05</strain>
        <tissue evidence="2">Hypocotyl of etiolated seedlings</tissue>
    </source>
</reference>
<name>A0A445K2M0_GLYSO</name>